<dbReference type="OrthoDB" id="6369833at2759"/>
<dbReference type="EMBL" id="JACEEZ010004036">
    <property type="protein sequence ID" value="KAG0726728.1"/>
    <property type="molecule type" value="Genomic_DNA"/>
</dbReference>
<keyword evidence="2" id="KW-1185">Reference proteome</keyword>
<organism evidence="1 2">
    <name type="scientific">Chionoecetes opilio</name>
    <name type="common">Atlantic snow crab</name>
    <name type="synonym">Cancer opilio</name>
    <dbReference type="NCBI Taxonomy" id="41210"/>
    <lineage>
        <taxon>Eukaryota</taxon>
        <taxon>Metazoa</taxon>
        <taxon>Ecdysozoa</taxon>
        <taxon>Arthropoda</taxon>
        <taxon>Crustacea</taxon>
        <taxon>Multicrustacea</taxon>
        <taxon>Malacostraca</taxon>
        <taxon>Eumalacostraca</taxon>
        <taxon>Eucarida</taxon>
        <taxon>Decapoda</taxon>
        <taxon>Pleocyemata</taxon>
        <taxon>Brachyura</taxon>
        <taxon>Eubrachyura</taxon>
        <taxon>Majoidea</taxon>
        <taxon>Majidae</taxon>
        <taxon>Chionoecetes</taxon>
    </lineage>
</organism>
<evidence type="ECO:0000313" key="1">
    <source>
        <dbReference type="EMBL" id="KAG0726728.1"/>
    </source>
</evidence>
<evidence type="ECO:0000313" key="2">
    <source>
        <dbReference type="Proteomes" id="UP000770661"/>
    </source>
</evidence>
<dbReference type="AlphaFoldDB" id="A0A8J4YEV3"/>
<gene>
    <name evidence="1" type="ORF">GWK47_035955</name>
</gene>
<proteinExistence type="predicted"/>
<reference evidence="1" key="1">
    <citation type="submission" date="2020-07" db="EMBL/GenBank/DDBJ databases">
        <title>The High-quality genome of the commercially important snow crab, Chionoecetes opilio.</title>
        <authorList>
            <person name="Jeong J.-H."/>
            <person name="Ryu S."/>
        </authorList>
    </citation>
    <scope>NUCLEOTIDE SEQUENCE</scope>
    <source>
        <strain evidence="1">MADBK_172401_WGS</strain>
        <tissue evidence="1">Digestive gland</tissue>
    </source>
</reference>
<comment type="caution">
    <text evidence="1">The sequence shown here is derived from an EMBL/GenBank/DDBJ whole genome shotgun (WGS) entry which is preliminary data.</text>
</comment>
<dbReference type="Proteomes" id="UP000770661">
    <property type="component" value="Unassembled WGS sequence"/>
</dbReference>
<sequence>MGAKVLARSAAVWPQGKSFRQLVQTLGAGSLAQNKPRTTTSRYAPARSCPEPRRGVLHRLSAFGYLTLEELRGGFEERPCEHCPHITPIPDPLPAFLPRYRAAQTALGPLENAAALVRQFQKNLPLLLEVARAALPPPDEH</sequence>
<accession>A0A8J4YEV3</accession>
<name>A0A8J4YEV3_CHIOP</name>
<protein>
    <submittedName>
        <fullName evidence="1">Uncharacterized protein</fullName>
    </submittedName>
</protein>